<keyword evidence="1" id="KW-0812">Transmembrane</keyword>
<proteinExistence type="predicted"/>
<reference evidence="2 3" key="1">
    <citation type="submission" date="2018-11" db="EMBL/GenBank/DDBJ databases">
        <authorList>
            <consortium name="Pathogen Informatics"/>
        </authorList>
    </citation>
    <scope>NUCLEOTIDE SEQUENCE [LARGE SCALE GENOMIC DNA]</scope>
</reference>
<evidence type="ECO:0000256" key="1">
    <source>
        <dbReference type="SAM" id="Phobius"/>
    </source>
</evidence>
<name>A0A3P7S4W1_DIBLA</name>
<gene>
    <name evidence="2" type="ORF">DILT_LOCUS19847</name>
</gene>
<dbReference type="Proteomes" id="UP000281553">
    <property type="component" value="Unassembled WGS sequence"/>
</dbReference>
<sequence length="98" mass="10373">MEHIQRAVAVFLCLYGYAFIYAPLALESGDAGEGRGSLKSERSAAASPRHCVLPPDLADIPSVCLLGNLPLLAKSTVSVGDSINTGMFAVSLFFFELP</sequence>
<feature type="transmembrane region" description="Helical" evidence="1">
    <location>
        <begin position="7"/>
        <end position="26"/>
    </location>
</feature>
<organism evidence="2 3">
    <name type="scientific">Dibothriocephalus latus</name>
    <name type="common">Fish tapeworm</name>
    <name type="synonym">Diphyllobothrium latum</name>
    <dbReference type="NCBI Taxonomy" id="60516"/>
    <lineage>
        <taxon>Eukaryota</taxon>
        <taxon>Metazoa</taxon>
        <taxon>Spiralia</taxon>
        <taxon>Lophotrochozoa</taxon>
        <taxon>Platyhelminthes</taxon>
        <taxon>Cestoda</taxon>
        <taxon>Eucestoda</taxon>
        <taxon>Diphyllobothriidea</taxon>
        <taxon>Diphyllobothriidae</taxon>
        <taxon>Dibothriocephalus</taxon>
    </lineage>
</organism>
<evidence type="ECO:0000313" key="2">
    <source>
        <dbReference type="EMBL" id="VDN49662.1"/>
    </source>
</evidence>
<dbReference type="EMBL" id="UYRU01123171">
    <property type="protein sequence ID" value="VDN49662.1"/>
    <property type="molecule type" value="Genomic_DNA"/>
</dbReference>
<dbReference type="AlphaFoldDB" id="A0A3P7S4W1"/>
<evidence type="ECO:0000313" key="3">
    <source>
        <dbReference type="Proteomes" id="UP000281553"/>
    </source>
</evidence>
<accession>A0A3P7S4W1</accession>
<protein>
    <submittedName>
        <fullName evidence="2">Uncharacterized protein</fullName>
    </submittedName>
</protein>
<keyword evidence="1" id="KW-0472">Membrane</keyword>
<keyword evidence="3" id="KW-1185">Reference proteome</keyword>
<keyword evidence="1" id="KW-1133">Transmembrane helix</keyword>